<evidence type="ECO:0000313" key="3">
    <source>
        <dbReference type="Proteomes" id="UP000683511"/>
    </source>
</evidence>
<dbReference type="GO" id="GO:0003676">
    <property type="term" value="F:nucleic acid binding"/>
    <property type="evidence" value="ECO:0007669"/>
    <property type="project" value="InterPro"/>
</dbReference>
<dbReference type="InterPro" id="IPR003029">
    <property type="entry name" value="S1_domain"/>
</dbReference>
<dbReference type="Gene3D" id="2.40.50.140">
    <property type="entry name" value="Nucleic acid-binding proteins"/>
    <property type="match status" value="1"/>
</dbReference>
<dbReference type="InterPro" id="IPR012340">
    <property type="entry name" value="NA-bd_OB-fold"/>
</dbReference>
<dbReference type="EMBL" id="CP021056">
    <property type="protein sequence ID" value="QXE26189.1"/>
    <property type="molecule type" value="Genomic_DNA"/>
</dbReference>
<dbReference type="SMART" id="SM00316">
    <property type="entry name" value="S1"/>
    <property type="match status" value="1"/>
</dbReference>
<dbReference type="AlphaFoldDB" id="A0A975Y7C9"/>
<feature type="domain" description="S1 motif" evidence="1">
    <location>
        <begin position="203"/>
        <end position="274"/>
    </location>
</feature>
<protein>
    <recommendedName>
        <fullName evidence="1">S1 motif domain-containing protein</fullName>
    </recommendedName>
</protein>
<dbReference type="PROSITE" id="PS50126">
    <property type="entry name" value="S1"/>
    <property type="match status" value="1"/>
</dbReference>
<accession>A0A975Y7C9</accession>
<evidence type="ECO:0000259" key="1">
    <source>
        <dbReference type="PROSITE" id="PS50126"/>
    </source>
</evidence>
<dbReference type="SUPFAM" id="SSF50249">
    <property type="entry name" value="Nucleic acid-binding proteins"/>
    <property type="match status" value="1"/>
</dbReference>
<reference evidence="2" key="1">
    <citation type="submission" date="2017-04" db="EMBL/GenBank/DDBJ databases">
        <title>Genome deletions in a multicellular cyanobacterial endosymbiont for morphological adaptation in marine diatoms.</title>
        <authorList>
            <person name="Wang Y."/>
            <person name="Gao H."/>
            <person name="Li R."/>
            <person name="Xu X."/>
        </authorList>
    </citation>
    <scope>NUCLEOTIDE SEQUENCE</scope>
    <source>
        <strain evidence="2">FACHB 800</strain>
    </source>
</reference>
<dbReference type="Proteomes" id="UP000683511">
    <property type="component" value="Chromosome"/>
</dbReference>
<name>A0A975Y7C9_9NOST</name>
<evidence type="ECO:0000313" key="2">
    <source>
        <dbReference type="EMBL" id="QXE26189.1"/>
    </source>
</evidence>
<dbReference type="CDD" id="cd00164">
    <property type="entry name" value="S1_like"/>
    <property type="match status" value="1"/>
</dbReference>
<gene>
    <name evidence="2" type="ORF">B6N60_04920</name>
</gene>
<dbReference type="RefSeq" id="WP_190608008.1">
    <property type="nucleotide sequence ID" value="NZ_CP021056.1"/>
</dbReference>
<keyword evidence="3" id="KW-1185">Reference proteome</keyword>
<organism evidence="2 3">
    <name type="scientific">Richelia sinica FACHB-800</name>
    <dbReference type="NCBI Taxonomy" id="1357546"/>
    <lineage>
        <taxon>Bacteria</taxon>
        <taxon>Bacillati</taxon>
        <taxon>Cyanobacteriota</taxon>
        <taxon>Cyanophyceae</taxon>
        <taxon>Nostocales</taxon>
        <taxon>Nostocaceae</taxon>
        <taxon>Richelia</taxon>
    </lineage>
</organism>
<sequence>MGILIANIGTSDLAIKIKIDNQERYVPIDPLSNEPNQNTDDLTPEELAIWRNPQEYFQSSGLYAELGFEPGKIPKSRELTEKLLDKYQENFDYWHSRIHAPRIWGVIKQALGLGINQGYIFVTNQKSDKLPGGHEKDTVFMYKILKIWFEKQQPDFQLIDKPIPWQYRVYVPDDLLQFYHNFFNELNLEKQKQQQKKRYPQLNDILSGTIVDFDLQNTGLFVEVHGGIRGFLNTNNISEQQISPQNLRSIFKIGDLIWVKVINSEIDKLRFSSKELEEKPGEMIDNYQAMYERITEEINTNTQSLTQLPIDEEMLLISVKGGTPQMKTALQLQGISVSALNKLLFVNPQLSIRGVFQGIPSDCELESYWRYMWTQKYQTIKILVERWDYDGAIQILKNWQDYLSFLIQQGVIGQEKVEKSKDISELVLQVLDFARACFNLDFQTAKQLVQQEINTINVALELSANILPKLQEAGDKYGVYQNRLLSIYTQNRIYWQLDQIASFLAHLSSFCEELLHGLILKWEGKASYWVFKENKKFRKATSEAEIKSGFTIDVQQIHISRRSVWEQVVSLQRNFDAKFGTGKLAPLNNRFTKRYFVQALVEYRNNPQEIEDWQRILTGLQQLDFWIDQRNKLIHTATGYSKPLMVDLFTNYSPEENSNISHPCHPDKILDIMAAILKNKLVDLKTIYRNKFVGNEAEYYIYTLVNNWVIDTLASDGMN</sequence>
<dbReference type="KEGG" id="rsin:B6N60_04920"/>
<proteinExistence type="predicted"/>